<name>A0A254T7P2_9BURK</name>
<keyword evidence="12 13" id="KW-0472">Membrane</keyword>
<dbReference type="GO" id="GO:0005524">
    <property type="term" value="F:ATP binding"/>
    <property type="evidence" value="ECO:0007669"/>
    <property type="project" value="UniProtKB-KW"/>
</dbReference>
<dbReference type="SMART" id="SM00387">
    <property type="entry name" value="HATPase_c"/>
    <property type="match status" value="1"/>
</dbReference>
<evidence type="ECO:0000256" key="4">
    <source>
        <dbReference type="ARBA" id="ARBA00022553"/>
    </source>
</evidence>
<dbReference type="EMBL" id="LSTO01000018">
    <property type="protein sequence ID" value="OWW18187.1"/>
    <property type="molecule type" value="Genomic_DNA"/>
</dbReference>
<dbReference type="GO" id="GO:0000155">
    <property type="term" value="F:phosphorelay sensor kinase activity"/>
    <property type="evidence" value="ECO:0007669"/>
    <property type="project" value="InterPro"/>
</dbReference>
<sequence length="539" mass="58984">MTIRSFPWAKLLVRKIEKGPSLVPRRHTAYAAAVAIPLFCAAVATPLLVFLDLANIVMLFLLGVVSVAVFFGRGPAILATVLSVAVFDFGFVPPRLSFKVSDVQYLVTFSVMLGVGLLVTQLTSRLRSEAQLAARREAQSTALYEFARDLSGALQTEQILEIARNVINQTFRVQSVIVVPDSKGRLNPQAPDDHQASNSPHLNVMDIEVAQWCFDNEKPAGVLHNFMPSSTFAFYPLISPMRARGVLALFCQQSERIHMAEQSNQIMAFAALVAIALERQHYIDVAQDAIVHMESERLRNSVLSALSHDIRTPLTSLVGLSESLAISKPPLAPHQLEMANALHEGAMKMHELTSTLLEMARIQSGKVNLNLQWQYLEEVVGSALRACRTTLASHEIRVNLPSDLPLVRFDAVLIERVLCNLLENAAKYAPIRARITIAAKTSNGMLEVEVRDSGPGLPVGQEQDIFEKFVRGQRESALPGVGLGLSMCRAIVEAHQGLINGYNASGGGACIVFTLPLGKPPDMPSLDDEHEPEHRGTND</sequence>
<keyword evidence="16" id="KW-1185">Reference proteome</keyword>
<dbReference type="EC" id="2.7.13.3" evidence="3"/>
<dbReference type="InterPro" id="IPR038318">
    <property type="entry name" value="KdpD_sf"/>
</dbReference>
<evidence type="ECO:0000256" key="13">
    <source>
        <dbReference type="SAM" id="Phobius"/>
    </source>
</evidence>
<keyword evidence="7" id="KW-0547">Nucleotide-binding</keyword>
<dbReference type="PRINTS" id="PR00344">
    <property type="entry name" value="BCTRLSENSOR"/>
</dbReference>
<organism evidence="15 16">
    <name type="scientific">Noviherbaspirillum denitrificans</name>
    <dbReference type="NCBI Taxonomy" id="1968433"/>
    <lineage>
        <taxon>Bacteria</taxon>
        <taxon>Pseudomonadati</taxon>
        <taxon>Pseudomonadota</taxon>
        <taxon>Betaproteobacteria</taxon>
        <taxon>Burkholderiales</taxon>
        <taxon>Oxalobacteraceae</taxon>
        <taxon>Noviherbaspirillum</taxon>
    </lineage>
</organism>
<evidence type="ECO:0000256" key="6">
    <source>
        <dbReference type="ARBA" id="ARBA00022692"/>
    </source>
</evidence>
<dbReference type="PANTHER" id="PTHR45569">
    <property type="entry name" value="SENSOR PROTEIN KDPD"/>
    <property type="match status" value="1"/>
</dbReference>
<dbReference type="InterPro" id="IPR052023">
    <property type="entry name" value="Histidine_kinase_KdpD"/>
</dbReference>
<keyword evidence="5" id="KW-0808">Transferase</keyword>
<dbReference type="PANTHER" id="PTHR45569:SF1">
    <property type="entry name" value="SENSOR PROTEIN KDPD"/>
    <property type="match status" value="1"/>
</dbReference>
<dbReference type="AlphaFoldDB" id="A0A254T7P2"/>
<keyword evidence="8" id="KW-0418">Kinase</keyword>
<dbReference type="GO" id="GO:0042802">
    <property type="term" value="F:identical protein binding"/>
    <property type="evidence" value="ECO:0007669"/>
    <property type="project" value="UniProtKB-ARBA"/>
</dbReference>
<dbReference type="SUPFAM" id="SSF55874">
    <property type="entry name" value="ATPase domain of HSP90 chaperone/DNA topoisomerase II/histidine kinase"/>
    <property type="match status" value="1"/>
</dbReference>
<dbReference type="Gene3D" id="3.30.565.10">
    <property type="entry name" value="Histidine kinase-like ATPase, C-terminal domain"/>
    <property type="match status" value="1"/>
</dbReference>
<dbReference type="Proteomes" id="UP000197535">
    <property type="component" value="Unassembled WGS sequence"/>
</dbReference>
<dbReference type="InterPro" id="IPR004358">
    <property type="entry name" value="Sig_transdc_His_kin-like_C"/>
</dbReference>
<dbReference type="SUPFAM" id="SSF47384">
    <property type="entry name" value="Homodimeric domain of signal transducing histidine kinase"/>
    <property type="match status" value="1"/>
</dbReference>
<keyword evidence="4" id="KW-0597">Phosphoprotein</keyword>
<reference evidence="15 16" key="1">
    <citation type="submission" date="2016-02" db="EMBL/GenBank/DDBJ databases">
        <authorList>
            <person name="Wen L."/>
            <person name="He K."/>
            <person name="Yang H."/>
        </authorList>
    </citation>
    <scope>NUCLEOTIDE SEQUENCE [LARGE SCALE GENOMIC DNA]</scope>
    <source>
        <strain evidence="15 16">TSA40</strain>
    </source>
</reference>
<evidence type="ECO:0000256" key="5">
    <source>
        <dbReference type="ARBA" id="ARBA00022679"/>
    </source>
</evidence>
<dbReference type="RefSeq" id="WP_088710659.1">
    <property type="nucleotide sequence ID" value="NZ_LSTO01000018.1"/>
</dbReference>
<dbReference type="Gene3D" id="1.10.287.130">
    <property type="match status" value="1"/>
</dbReference>
<feature type="domain" description="Histidine kinase" evidence="14">
    <location>
        <begin position="305"/>
        <end position="519"/>
    </location>
</feature>
<dbReference type="FunFam" id="3.30.565.10:FF:000042">
    <property type="entry name" value="Two-component sensor histidine kinase KdpD"/>
    <property type="match status" value="1"/>
</dbReference>
<evidence type="ECO:0000259" key="14">
    <source>
        <dbReference type="PROSITE" id="PS50109"/>
    </source>
</evidence>
<protein>
    <recommendedName>
        <fullName evidence="3">histidine kinase</fullName>
        <ecNumber evidence="3">2.7.13.3</ecNumber>
    </recommendedName>
</protein>
<dbReference type="InterPro" id="IPR025201">
    <property type="entry name" value="KdpD_TM"/>
</dbReference>
<dbReference type="InterPro" id="IPR029016">
    <property type="entry name" value="GAF-like_dom_sf"/>
</dbReference>
<evidence type="ECO:0000256" key="1">
    <source>
        <dbReference type="ARBA" id="ARBA00000085"/>
    </source>
</evidence>
<evidence type="ECO:0000256" key="12">
    <source>
        <dbReference type="ARBA" id="ARBA00023136"/>
    </source>
</evidence>
<evidence type="ECO:0000313" key="16">
    <source>
        <dbReference type="Proteomes" id="UP000197535"/>
    </source>
</evidence>
<gene>
    <name evidence="15" type="ORF">AYR66_01850</name>
</gene>
<feature type="transmembrane region" description="Helical" evidence="13">
    <location>
        <begin position="76"/>
        <end position="93"/>
    </location>
</feature>
<comment type="subcellular location">
    <subcellularLocation>
        <location evidence="2">Membrane</location>
        <topology evidence="2">Multi-pass membrane protein</topology>
    </subcellularLocation>
</comment>
<evidence type="ECO:0000256" key="9">
    <source>
        <dbReference type="ARBA" id="ARBA00022840"/>
    </source>
</evidence>
<dbReference type="SUPFAM" id="SSF55781">
    <property type="entry name" value="GAF domain-like"/>
    <property type="match status" value="1"/>
</dbReference>
<dbReference type="CDD" id="cd00075">
    <property type="entry name" value="HATPase"/>
    <property type="match status" value="1"/>
</dbReference>
<evidence type="ECO:0000256" key="11">
    <source>
        <dbReference type="ARBA" id="ARBA00023012"/>
    </source>
</evidence>
<dbReference type="Pfam" id="PF13493">
    <property type="entry name" value="DUF4118"/>
    <property type="match status" value="1"/>
</dbReference>
<dbReference type="CDD" id="cd00082">
    <property type="entry name" value="HisKA"/>
    <property type="match status" value="1"/>
</dbReference>
<dbReference type="Gene3D" id="1.20.120.620">
    <property type="entry name" value="Backbone structure of the membrane domain of e. Coli histidine kinase receptor kdpd"/>
    <property type="match status" value="1"/>
</dbReference>
<comment type="catalytic activity">
    <reaction evidence="1">
        <text>ATP + protein L-histidine = ADP + protein N-phospho-L-histidine.</text>
        <dbReference type="EC" id="2.7.13.3"/>
    </reaction>
</comment>
<feature type="transmembrane region" description="Helical" evidence="13">
    <location>
        <begin position="28"/>
        <end position="47"/>
    </location>
</feature>
<dbReference type="InterPro" id="IPR003018">
    <property type="entry name" value="GAF"/>
</dbReference>
<dbReference type="Pfam" id="PF02518">
    <property type="entry name" value="HATPase_c"/>
    <property type="match status" value="1"/>
</dbReference>
<dbReference type="Gene3D" id="3.30.450.40">
    <property type="match status" value="1"/>
</dbReference>
<evidence type="ECO:0000256" key="3">
    <source>
        <dbReference type="ARBA" id="ARBA00012438"/>
    </source>
</evidence>
<dbReference type="InterPro" id="IPR005467">
    <property type="entry name" value="His_kinase_dom"/>
</dbReference>
<keyword evidence="11" id="KW-0902">Two-component regulatory system</keyword>
<evidence type="ECO:0000256" key="8">
    <source>
        <dbReference type="ARBA" id="ARBA00022777"/>
    </source>
</evidence>
<keyword evidence="9" id="KW-0067">ATP-binding</keyword>
<dbReference type="PROSITE" id="PS50109">
    <property type="entry name" value="HIS_KIN"/>
    <property type="match status" value="1"/>
</dbReference>
<comment type="caution">
    <text evidence="15">The sequence shown here is derived from an EMBL/GenBank/DDBJ whole genome shotgun (WGS) entry which is preliminary data.</text>
</comment>
<evidence type="ECO:0000256" key="7">
    <source>
        <dbReference type="ARBA" id="ARBA00022741"/>
    </source>
</evidence>
<dbReference type="InterPro" id="IPR003594">
    <property type="entry name" value="HATPase_dom"/>
</dbReference>
<evidence type="ECO:0000256" key="2">
    <source>
        <dbReference type="ARBA" id="ARBA00004141"/>
    </source>
</evidence>
<dbReference type="InterPro" id="IPR003661">
    <property type="entry name" value="HisK_dim/P_dom"/>
</dbReference>
<evidence type="ECO:0000256" key="10">
    <source>
        <dbReference type="ARBA" id="ARBA00022989"/>
    </source>
</evidence>
<keyword evidence="6 13" id="KW-0812">Transmembrane</keyword>
<proteinExistence type="predicted"/>
<feature type="transmembrane region" description="Helical" evidence="13">
    <location>
        <begin position="53"/>
        <end position="71"/>
    </location>
</feature>
<dbReference type="Pfam" id="PF13492">
    <property type="entry name" value="GAF_3"/>
    <property type="match status" value="1"/>
</dbReference>
<accession>A0A254T7P2</accession>
<dbReference type="GO" id="GO:0005886">
    <property type="term" value="C:plasma membrane"/>
    <property type="evidence" value="ECO:0007669"/>
    <property type="project" value="TreeGrafter"/>
</dbReference>
<dbReference type="Pfam" id="PF00512">
    <property type="entry name" value="HisKA"/>
    <property type="match status" value="1"/>
</dbReference>
<dbReference type="SMART" id="SM00388">
    <property type="entry name" value="HisKA"/>
    <property type="match status" value="1"/>
</dbReference>
<dbReference type="OrthoDB" id="9806130at2"/>
<dbReference type="InterPro" id="IPR036890">
    <property type="entry name" value="HATPase_C_sf"/>
</dbReference>
<dbReference type="InterPro" id="IPR036097">
    <property type="entry name" value="HisK_dim/P_sf"/>
</dbReference>
<feature type="transmembrane region" description="Helical" evidence="13">
    <location>
        <begin position="105"/>
        <end position="126"/>
    </location>
</feature>
<keyword evidence="10 13" id="KW-1133">Transmembrane helix</keyword>
<evidence type="ECO:0000313" key="15">
    <source>
        <dbReference type="EMBL" id="OWW18187.1"/>
    </source>
</evidence>